<organism evidence="3 4">
    <name type="scientific">Arthrospiribacter ruber</name>
    <dbReference type="NCBI Taxonomy" id="2487934"/>
    <lineage>
        <taxon>Bacteria</taxon>
        <taxon>Pseudomonadati</taxon>
        <taxon>Bacteroidota</taxon>
        <taxon>Cytophagia</taxon>
        <taxon>Cytophagales</taxon>
        <taxon>Cyclobacteriaceae</taxon>
        <taxon>Arthrospiribacter</taxon>
    </lineage>
</organism>
<feature type="chain" id="PRO_5036785687" evidence="1">
    <location>
        <begin position="26"/>
        <end position="234"/>
    </location>
</feature>
<sequence>MPKNIQRVLLFLCLFVFLISHSGLAQEIEEESEEEDETEEPIDSDFFLSNIPFFLYDVMITGGLNTSNVYWSNHYRELNPAGGFQIGLEGYFPLGQVSFIDYGVQFAQRNFRHGSQSILFKNNYLDFPLYASFSLPEFITIDWRFFLGTQFSYRLSTTQSEDYLLFNQDRFEYDPQRFNRFDTGMTFGLSGERNNIYFRLRSFVGISKIDRLDQGAMSSFNLELGYFLFRNYRQ</sequence>
<evidence type="ECO:0000259" key="2">
    <source>
        <dbReference type="Pfam" id="PF13568"/>
    </source>
</evidence>
<gene>
    <name evidence="3" type="ORF">EGN73_02665</name>
</gene>
<dbReference type="Pfam" id="PF13568">
    <property type="entry name" value="OMP_b-brl_2"/>
    <property type="match status" value="1"/>
</dbReference>
<keyword evidence="1" id="KW-0732">Signal</keyword>
<protein>
    <submittedName>
        <fullName evidence="3">PorT family protein</fullName>
    </submittedName>
</protein>
<dbReference type="AlphaFoldDB" id="A0A951MAN1"/>
<name>A0A951MAN1_9BACT</name>
<proteinExistence type="predicted"/>
<dbReference type="EMBL" id="RPHB01000001">
    <property type="protein sequence ID" value="MBW3466719.1"/>
    <property type="molecule type" value="Genomic_DNA"/>
</dbReference>
<accession>A0A951MAN1</accession>
<feature type="signal peptide" evidence="1">
    <location>
        <begin position="1"/>
        <end position="25"/>
    </location>
</feature>
<comment type="caution">
    <text evidence="3">The sequence shown here is derived from an EMBL/GenBank/DDBJ whole genome shotgun (WGS) entry which is preliminary data.</text>
</comment>
<keyword evidence="4" id="KW-1185">Reference proteome</keyword>
<dbReference type="RefSeq" id="WP_219286837.1">
    <property type="nucleotide sequence ID" value="NZ_RPHB01000001.1"/>
</dbReference>
<evidence type="ECO:0000313" key="3">
    <source>
        <dbReference type="EMBL" id="MBW3466719.1"/>
    </source>
</evidence>
<dbReference type="InterPro" id="IPR025665">
    <property type="entry name" value="Beta-barrel_OMP_2"/>
</dbReference>
<evidence type="ECO:0000256" key="1">
    <source>
        <dbReference type="SAM" id="SignalP"/>
    </source>
</evidence>
<dbReference type="Proteomes" id="UP000727490">
    <property type="component" value="Unassembled WGS sequence"/>
</dbReference>
<reference evidence="3 4" key="1">
    <citation type="journal article" date="2020" name="Syst. Appl. Microbiol.">
        <title>Arthrospiribacter ruber gen. nov., sp. nov., a novel bacterium isolated from Arthrospira cultures.</title>
        <authorList>
            <person name="Waleron M."/>
            <person name="Misztak A."/>
            <person name="Waleron M.M."/>
            <person name="Furmaniak M."/>
            <person name="Mrozik A."/>
            <person name="Waleron K."/>
        </authorList>
    </citation>
    <scope>NUCLEOTIDE SEQUENCE [LARGE SCALE GENOMIC DNA]</scope>
    <source>
        <strain evidence="3 4">DPMB0001</strain>
    </source>
</reference>
<feature type="domain" description="Outer membrane protein beta-barrel" evidence="2">
    <location>
        <begin position="60"/>
        <end position="209"/>
    </location>
</feature>
<evidence type="ECO:0000313" key="4">
    <source>
        <dbReference type="Proteomes" id="UP000727490"/>
    </source>
</evidence>